<dbReference type="EMBL" id="BK015962">
    <property type="protein sequence ID" value="DAF87405.1"/>
    <property type="molecule type" value="Genomic_DNA"/>
</dbReference>
<sequence>MRDYYSVTSYSNFYDHPTLNKLFPHILKLL</sequence>
<protein>
    <submittedName>
        <fullName evidence="1">Uncharacterized protein</fullName>
    </submittedName>
</protein>
<accession>A0A8S5TYW9</accession>
<evidence type="ECO:0000313" key="1">
    <source>
        <dbReference type="EMBL" id="DAF87405.1"/>
    </source>
</evidence>
<organism evidence="1">
    <name type="scientific">Siphoviridae sp. ctnPP24</name>
    <dbReference type="NCBI Taxonomy" id="2825662"/>
    <lineage>
        <taxon>Viruses</taxon>
        <taxon>Duplodnaviria</taxon>
        <taxon>Heunggongvirae</taxon>
        <taxon>Uroviricota</taxon>
        <taxon>Caudoviricetes</taxon>
    </lineage>
</organism>
<reference evidence="1" key="1">
    <citation type="journal article" date="2021" name="Proc. Natl. Acad. Sci. U.S.A.">
        <title>A Catalog of Tens of Thousands of Viruses from Human Metagenomes Reveals Hidden Associations with Chronic Diseases.</title>
        <authorList>
            <person name="Tisza M.J."/>
            <person name="Buck C.B."/>
        </authorList>
    </citation>
    <scope>NUCLEOTIDE SEQUENCE</scope>
    <source>
        <strain evidence="1">CtnPP24</strain>
    </source>
</reference>
<proteinExistence type="predicted"/>
<name>A0A8S5TYW9_9CAUD</name>